<evidence type="ECO:0000313" key="2">
    <source>
        <dbReference type="Proteomes" id="UP000326912"/>
    </source>
</evidence>
<dbReference type="GO" id="GO:0035312">
    <property type="term" value="F:5'-3' DNA exonuclease activity"/>
    <property type="evidence" value="ECO:0007669"/>
    <property type="project" value="TreeGrafter"/>
</dbReference>
<dbReference type="GO" id="GO:0016740">
    <property type="term" value="F:transferase activity"/>
    <property type="evidence" value="ECO:0007669"/>
    <property type="project" value="UniProtKB-KW"/>
</dbReference>
<proteinExistence type="predicted"/>
<dbReference type="GO" id="GO:0004534">
    <property type="term" value="F:5'-3' RNA exonuclease activity"/>
    <property type="evidence" value="ECO:0007669"/>
    <property type="project" value="TreeGrafter"/>
</dbReference>
<comment type="caution">
    <text evidence="1">The sequence shown here is derived from an EMBL/GenBank/DDBJ whole genome shotgun (WGS) entry which is preliminary data.</text>
</comment>
<keyword evidence="2" id="KW-1185">Reference proteome</keyword>
<evidence type="ECO:0000313" key="1">
    <source>
        <dbReference type="EMBL" id="GER88968.1"/>
    </source>
</evidence>
<dbReference type="Gene3D" id="3.20.20.140">
    <property type="entry name" value="Metal-dependent hydrolases"/>
    <property type="match status" value="1"/>
</dbReference>
<protein>
    <submittedName>
        <fullName evidence="1">Phosphotransferase</fullName>
    </submittedName>
</protein>
<reference evidence="1 2" key="1">
    <citation type="submission" date="2019-10" db="EMBL/GenBank/DDBJ databases">
        <title>Dictyobacter vulcani sp. nov., within the class Ktedonobacteria, isolated from soil of volcanic Mt. Zao.</title>
        <authorList>
            <person name="Zheng Y."/>
            <person name="Wang C.M."/>
            <person name="Sakai Y."/>
            <person name="Abe K."/>
            <person name="Yokota A."/>
            <person name="Yabe S."/>
        </authorList>
    </citation>
    <scope>NUCLEOTIDE SEQUENCE [LARGE SCALE GENOMIC DNA]</scope>
    <source>
        <strain evidence="1 2">W12</strain>
    </source>
</reference>
<dbReference type="InterPro" id="IPR052018">
    <property type="entry name" value="PHP_domain"/>
</dbReference>
<sequence>MQLQISSTTPIDLQMHTTYSDGRWSAEQLFEYLAQERFGLVAVTDHDRIDTVERIQHLGIQKQVPVLTAVEISAQFHGKMADVLCFGFDPHNQALRTIADDVRQRQKDNAERVYEELQRRGYRFPHPQDLRVAGDCGKLLIKQGMVSDWPSALTLLTDAGYCEMKADIGQTVEAAHQSGGVALIAHPGRGLQEPQEFTNYTPELLDQVRAEIPLDGIEVYYPTHSPEQVETYLAYAIQHDLLISAGSDSHGPPGRMPIKYRAELCRRLLEHVGIQVQ</sequence>
<dbReference type="InterPro" id="IPR016195">
    <property type="entry name" value="Pol/histidinol_Pase-like"/>
</dbReference>
<organism evidence="1 2">
    <name type="scientific">Dictyobacter vulcani</name>
    <dbReference type="NCBI Taxonomy" id="2607529"/>
    <lineage>
        <taxon>Bacteria</taxon>
        <taxon>Bacillati</taxon>
        <taxon>Chloroflexota</taxon>
        <taxon>Ktedonobacteria</taxon>
        <taxon>Ktedonobacterales</taxon>
        <taxon>Dictyobacteraceae</taxon>
        <taxon>Dictyobacter</taxon>
    </lineage>
</organism>
<dbReference type="SUPFAM" id="SSF89550">
    <property type="entry name" value="PHP domain-like"/>
    <property type="match status" value="1"/>
</dbReference>
<accession>A0A5J4KH00</accession>
<dbReference type="PANTHER" id="PTHR42924:SF3">
    <property type="entry name" value="POLYMERASE_HISTIDINOL PHOSPHATASE N-TERMINAL DOMAIN-CONTAINING PROTEIN"/>
    <property type="match status" value="1"/>
</dbReference>
<dbReference type="Gene3D" id="1.10.150.650">
    <property type="match status" value="1"/>
</dbReference>
<dbReference type="AlphaFoldDB" id="A0A5J4KH00"/>
<dbReference type="PANTHER" id="PTHR42924">
    <property type="entry name" value="EXONUCLEASE"/>
    <property type="match status" value="1"/>
</dbReference>
<dbReference type="EMBL" id="BKZW01000001">
    <property type="protein sequence ID" value="GER88968.1"/>
    <property type="molecule type" value="Genomic_DNA"/>
</dbReference>
<name>A0A5J4KH00_9CHLR</name>
<keyword evidence="1" id="KW-0808">Transferase</keyword>
<dbReference type="CDD" id="cd07438">
    <property type="entry name" value="PHP_HisPPase_AMP"/>
    <property type="match status" value="1"/>
</dbReference>
<gene>
    <name evidence="1" type="ORF">KDW_31300</name>
</gene>
<dbReference type="Proteomes" id="UP000326912">
    <property type="component" value="Unassembled WGS sequence"/>
</dbReference>
<dbReference type="RefSeq" id="WP_233097706.1">
    <property type="nucleotide sequence ID" value="NZ_BKZW01000001.1"/>
</dbReference>